<dbReference type="GO" id="GO:0006310">
    <property type="term" value="P:DNA recombination"/>
    <property type="evidence" value="ECO:0007669"/>
    <property type="project" value="UniProtKB-KW"/>
</dbReference>
<dbReference type="GO" id="GO:0003697">
    <property type="term" value="F:single-stranded DNA binding"/>
    <property type="evidence" value="ECO:0007669"/>
    <property type="project" value="UniProtKB-UniRule"/>
</dbReference>
<dbReference type="Pfam" id="PF00436">
    <property type="entry name" value="SSB"/>
    <property type="match status" value="1"/>
</dbReference>
<keyword evidence="1 3" id="KW-0238">DNA-binding</keyword>
<evidence type="ECO:0000313" key="5">
    <source>
        <dbReference type="EMBL" id="OYW97051.1"/>
    </source>
</evidence>
<evidence type="ECO:0000256" key="4">
    <source>
        <dbReference type="RuleBase" id="RU000524"/>
    </source>
</evidence>
<evidence type="ECO:0000256" key="3">
    <source>
        <dbReference type="HAMAP-Rule" id="MF_00984"/>
    </source>
</evidence>
<dbReference type="HAMAP" id="MF_00984">
    <property type="entry name" value="SSB"/>
    <property type="match status" value="1"/>
</dbReference>
<dbReference type="Proteomes" id="UP000215616">
    <property type="component" value="Unassembled WGS sequence"/>
</dbReference>
<name>A0A258CPL0_CAUVI</name>
<dbReference type="EMBL" id="NCDQ01000728">
    <property type="protein sequence ID" value="OYW97051.1"/>
    <property type="molecule type" value="Genomic_DNA"/>
</dbReference>
<comment type="subunit">
    <text evidence="3">Homotetramer.</text>
</comment>
<keyword evidence="2" id="KW-0233">DNA recombination</keyword>
<protein>
    <recommendedName>
        <fullName evidence="3 4">Single-stranded DNA-binding protein</fullName>
        <shortName evidence="3">SSB</shortName>
    </recommendedName>
</protein>
<gene>
    <name evidence="5" type="ORF">B7Z12_22265</name>
</gene>
<dbReference type="GO" id="GO:0006260">
    <property type="term" value="P:DNA replication"/>
    <property type="evidence" value="ECO:0007669"/>
    <property type="project" value="InterPro"/>
</dbReference>
<evidence type="ECO:0000313" key="6">
    <source>
        <dbReference type="Proteomes" id="UP000215616"/>
    </source>
</evidence>
<reference evidence="5 6" key="1">
    <citation type="submission" date="2017-03" db="EMBL/GenBank/DDBJ databases">
        <title>Lifting the veil on microbial sulfur biogeochemistry in mining wastewaters.</title>
        <authorList>
            <person name="Kantor R.S."/>
            <person name="Colenbrander Nelson T."/>
            <person name="Marshall S."/>
            <person name="Bennett D."/>
            <person name="Apte S."/>
            <person name="Camacho D."/>
            <person name="Thomas B.C."/>
            <person name="Warren L.A."/>
            <person name="Banfield J.F."/>
        </authorList>
    </citation>
    <scope>NUCLEOTIDE SEQUENCE [LARGE SCALE GENOMIC DNA]</scope>
    <source>
        <strain evidence="5">32-67-7</strain>
    </source>
</reference>
<accession>A0A258CPL0</accession>
<dbReference type="NCBIfam" id="TIGR00621">
    <property type="entry name" value="ssb"/>
    <property type="match status" value="1"/>
</dbReference>
<dbReference type="GO" id="GO:0009295">
    <property type="term" value="C:nucleoid"/>
    <property type="evidence" value="ECO:0007669"/>
    <property type="project" value="TreeGrafter"/>
</dbReference>
<dbReference type="PANTHER" id="PTHR10302">
    <property type="entry name" value="SINGLE-STRANDED DNA-BINDING PROTEIN"/>
    <property type="match status" value="1"/>
</dbReference>
<evidence type="ECO:0000256" key="1">
    <source>
        <dbReference type="ARBA" id="ARBA00023125"/>
    </source>
</evidence>
<dbReference type="SUPFAM" id="SSF50249">
    <property type="entry name" value="Nucleic acid-binding proteins"/>
    <property type="match status" value="1"/>
</dbReference>
<dbReference type="Gene3D" id="2.40.50.140">
    <property type="entry name" value="Nucleic acid-binding proteins"/>
    <property type="match status" value="1"/>
</dbReference>
<dbReference type="AlphaFoldDB" id="A0A258CPL0"/>
<sequence>MKPRPGRLRDRGQTRETLLGNLGADAEIKTLGNGDRVANIRIATEEGYRDRESGEWKSKTEWHRCSTFVPGIVDYLEKSGKKGLTVYVQGALKTRKFVDAGGVEKYSTEIRIEICSGITAKATQTA</sequence>
<dbReference type="PROSITE" id="PS50935">
    <property type="entry name" value="SSB"/>
    <property type="match status" value="1"/>
</dbReference>
<organism evidence="5 6">
    <name type="scientific">Caulobacter vibrioides</name>
    <name type="common">Caulobacter crescentus</name>
    <dbReference type="NCBI Taxonomy" id="155892"/>
    <lineage>
        <taxon>Bacteria</taxon>
        <taxon>Pseudomonadati</taxon>
        <taxon>Pseudomonadota</taxon>
        <taxon>Alphaproteobacteria</taxon>
        <taxon>Caulobacterales</taxon>
        <taxon>Caulobacteraceae</taxon>
        <taxon>Caulobacter</taxon>
    </lineage>
</organism>
<proteinExistence type="inferred from homology"/>
<dbReference type="InterPro" id="IPR011344">
    <property type="entry name" value="ssDNA-bd"/>
</dbReference>
<comment type="caution">
    <text evidence="5">The sequence shown here is derived from an EMBL/GenBank/DDBJ whole genome shotgun (WGS) entry which is preliminary data.</text>
</comment>
<dbReference type="CDD" id="cd04496">
    <property type="entry name" value="SSB_OBF"/>
    <property type="match status" value="1"/>
</dbReference>
<dbReference type="PANTHER" id="PTHR10302:SF0">
    <property type="entry name" value="SINGLE-STRANDED DNA-BINDING PROTEIN, MITOCHONDRIAL"/>
    <property type="match status" value="1"/>
</dbReference>
<dbReference type="InterPro" id="IPR000424">
    <property type="entry name" value="Primosome_PriB/ssb"/>
</dbReference>
<comment type="caution">
    <text evidence="3">Lacks conserved residue(s) required for the propagation of feature annotation.</text>
</comment>
<evidence type="ECO:0000256" key="2">
    <source>
        <dbReference type="ARBA" id="ARBA00023172"/>
    </source>
</evidence>
<dbReference type="InterPro" id="IPR012340">
    <property type="entry name" value="NA-bd_OB-fold"/>
</dbReference>